<feature type="transmembrane region" description="Helical" evidence="11">
    <location>
        <begin position="1298"/>
        <end position="1325"/>
    </location>
</feature>
<evidence type="ECO:0000256" key="2">
    <source>
        <dbReference type="ARBA" id="ARBA00004141"/>
    </source>
</evidence>
<comment type="subcellular location">
    <subcellularLocation>
        <location evidence="2">Membrane</location>
        <topology evidence="2">Multi-pass membrane protein</topology>
    </subcellularLocation>
</comment>
<dbReference type="PANTHER" id="PTHR13145:SF0">
    <property type="entry name" value="E3 UBIQUITIN-PROTEIN LIGASE MARCHF6"/>
    <property type="match status" value="1"/>
</dbReference>
<keyword evidence="8 11" id="KW-1133">Transmembrane helix</keyword>
<accession>A0A9W8IQK4</accession>
<organism evidence="13 14">
    <name type="scientific">Coemansia aciculifera</name>
    <dbReference type="NCBI Taxonomy" id="417176"/>
    <lineage>
        <taxon>Eukaryota</taxon>
        <taxon>Fungi</taxon>
        <taxon>Fungi incertae sedis</taxon>
        <taxon>Zoopagomycota</taxon>
        <taxon>Kickxellomycotina</taxon>
        <taxon>Kickxellomycetes</taxon>
        <taxon>Kickxellales</taxon>
        <taxon>Kickxellaceae</taxon>
        <taxon>Coemansia</taxon>
    </lineage>
</organism>
<dbReference type="GO" id="GO:0005789">
    <property type="term" value="C:endoplasmic reticulum membrane"/>
    <property type="evidence" value="ECO:0007669"/>
    <property type="project" value="TreeGrafter"/>
</dbReference>
<evidence type="ECO:0000256" key="4">
    <source>
        <dbReference type="ARBA" id="ARBA00012483"/>
    </source>
</evidence>
<evidence type="ECO:0000256" key="11">
    <source>
        <dbReference type="SAM" id="Phobius"/>
    </source>
</evidence>
<dbReference type="GO" id="GO:0036503">
    <property type="term" value="P:ERAD pathway"/>
    <property type="evidence" value="ECO:0007669"/>
    <property type="project" value="TreeGrafter"/>
</dbReference>
<feature type="transmembrane region" description="Helical" evidence="11">
    <location>
        <begin position="741"/>
        <end position="759"/>
    </location>
</feature>
<comment type="caution">
    <text evidence="13">The sequence shown here is derived from an EMBL/GenBank/DDBJ whole genome shotgun (WGS) entry which is preliminary data.</text>
</comment>
<dbReference type="EC" id="2.3.2.27" evidence="4"/>
<feature type="transmembrane region" description="Helical" evidence="11">
    <location>
        <begin position="698"/>
        <end position="721"/>
    </location>
</feature>
<dbReference type="Proteomes" id="UP001140074">
    <property type="component" value="Unassembled WGS sequence"/>
</dbReference>
<protein>
    <recommendedName>
        <fullName evidence="4">RING-type E3 ubiquitin transferase</fullName>
        <ecNumber evidence="4">2.3.2.27</ecNumber>
    </recommendedName>
</protein>
<evidence type="ECO:0000256" key="9">
    <source>
        <dbReference type="ARBA" id="ARBA00023136"/>
    </source>
</evidence>
<dbReference type="GO" id="GO:0061630">
    <property type="term" value="F:ubiquitin protein ligase activity"/>
    <property type="evidence" value="ECO:0007669"/>
    <property type="project" value="UniProtKB-EC"/>
</dbReference>
<keyword evidence="5" id="KW-0808">Transferase</keyword>
<evidence type="ECO:0000256" key="1">
    <source>
        <dbReference type="ARBA" id="ARBA00000900"/>
    </source>
</evidence>
<dbReference type="PANTHER" id="PTHR13145">
    <property type="entry name" value="SSM4 PROTEIN"/>
    <property type="match status" value="1"/>
</dbReference>
<dbReference type="Pfam" id="PF23113">
    <property type="entry name" value="MARCHF6_C"/>
    <property type="match status" value="1"/>
</dbReference>
<feature type="transmembrane region" description="Helical" evidence="11">
    <location>
        <begin position="1064"/>
        <end position="1086"/>
    </location>
</feature>
<gene>
    <name evidence="13" type="ORF">GGH94_003743</name>
</gene>
<feature type="transmembrane region" description="Helical" evidence="11">
    <location>
        <begin position="21"/>
        <end position="43"/>
    </location>
</feature>
<feature type="compositionally biased region" description="Low complexity" evidence="10">
    <location>
        <begin position="270"/>
        <end position="284"/>
    </location>
</feature>
<evidence type="ECO:0000313" key="14">
    <source>
        <dbReference type="Proteomes" id="UP001140074"/>
    </source>
</evidence>
<feature type="transmembrane region" description="Helical" evidence="11">
    <location>
        <begin position="1155"/>
        <end position="1186"/>
    </location>
</feature>
<feature type="transmembrane region" description="Helical" evidence="11">
    <location>
        <begin position="474"/>
        <end position="496"/>
    </location>
</feature>
<name>A0A9W8IQK4_9FUNG</name>
<evidence type="ECO:0000256" key="5">
    <source>
        <dbReference type="ARBA" id="ARBA00022679"/>
    </source>
</evidence>
<dbReference type="EMBL" id="JANBUY010000131">
    <property type="protein sequence ID" value="KAJ2863239.1"/>
    <property type="molecule type" value="Genomic_DNA"/>
</dbReference>
<feature type="transmembrane region" description="Helical" evidence="11">
    <location>
        <begin position="655"/>
        <end position="677"/>
    </location>
</feature>
<keyword evidence="14" id="KW-1185">Reference proteome</keyword>
<feature type="transmembrane region" description="Helical" evidence="11">
    <location>
        <begin position="169"/>
        <end position="188"/>
    </location>
</feature>
<comment type="catalytic activity">
    <reaction evidence="1">
        <text>S-ubiquitinyl-[E2 ubiquitin-conjugating enzyme]-L-cysteine + [acceptor protein]-L-lysine = [E2 ubiquitin-conjugating enzyme]-L-cysteine + N(6)-ubiquitinyl-[acceptor protein]-L-lysine.</text>
        <dbReference type="EC" id="2.3.2.27"/>
    </reaction>
</comment>
<evidence type="ECO:0000256" key="8">
    <source>
        <dbReference type="ARBA" id="ARBA00022989"/>
    </source>
</evidence>
<comment type="pathway">
    <text evidence="3">Protein modification; protein ubiquitination.</text>
</comment>
<feature type="transmembrane region" description="Helical" evidence="11">
    <location>
        <begin position="1106"/>
        <end position="1124"/>
    </location>
</feature>
<feature type="transmembrane region" description="Helical" evidence="11">
    <location>
        <begin position="1248"/>
        <end position="1278"/>
    </location>
</feature>
<keyword evidence="6 11" id="KW-0812">Transmembrane</keyword>
<feature type="transmembrane region" description="Helical" evidence="11">
    <location>
        <begin position="1206"/>
        <end position="1227"/>
    </location>
</feature>
<feature type="transmembrane region" description="Helical" evidence="11">
    <location>
        <begin position="803"/>
        <end position="822"/>
    </location>
</feature>
<reference evidence="13" key="1">
    <citation type="submission" date="2022-07" db="EMBL/GenBank/DDBJ databases">
        <title>Phylogenomic reconstructions and comparative analyses of Kickxellomycotina fungi.</title>
        <authorList>
            <person name="Reynolds N.K."/>
            <person name="Stajich J.E."/>
            <person name="Barry K."/>
            <person name="Grigoriev I.V."/>
            <person name="Crous P."/>
            <person name="Smith M.E."/>
        </authorList>
    </citation>
    <scope>NUCLEOTIDE SEQUENCE</scope>
    <source>
        <strain evidence="13">RSA 476</strain>
    </source>
</reference>
<feature type="transmembrane region" description="Helical" evidence="11">
    <location>
        <begin position="852"/>
        <end position="871"/>
    </location>
</feature>
<feature type="domain" description="E3 ubiquitin-protein ligase MARCHF6-like C-terminal" evidence="12">
    <location>
        <begin position="1150"/>
        <end position="1285"/>
    </location>
</feature>
<keyword evidence="7" id="KW-0833">Ubl conjugation pathway</keyword>
<evidence type="ECO:0000313" key="13">
    <source>
        <dbReference type="EMBL" id="KAJ2863239.1"/>
    </source>
</evidence>
<feature type="compositionally biased region" description="Pro residues" evidence="10">
    <location>
        <begin position="336"/>
        <end position="346"/>
    </location>
</feature>
<dbReference type="InterPro" id="IPR056521">
    <property type="entry name" value="MARCHF6-like_C"/>
</dbReference>
<evidence type="ECO:0000256" key="6">
    <source>
        <dbReference type="ARBA" id="ARBA00022692"/>
    </source>
</evidence>
<evidence type="ECO:0000256" key="7">
    <source>
        <dbReference type="ARBA" id="ARBA00022786"/>
    </source>
</evidence>
<evidence type="ECO:0000256" key="3">
    <source>
        <dbReference type="ARBA" id="ARBA00004906"/>
    </source>
</evidence>
<feature type="region of interest" description="Disordered" evidence="10">
    <location>
        <begin position="257"/>
        <end position="298"/>
    </location>
</feature>
<feature type="compositionally biased region" description="Polar residues" evidence="10">
    <location>
        <begin position="316"/>
        <end position="327"/>
    </location>
</feature>
<proteinExistence type="predicted"/>
<evidence type="ECO:0000259" key="12">
    <source>
        <dbReference type="Pfam" id="PF23113"/>
    </source>
</evidence>
<keyword evidence="9 11" id="KW-0472">Membrane</keyword>
<feature type="region of interest" description="Disordered" evidence="10">
    <location>
        <begin position="316"/>
        <end position="380"/>
    </location>
</feature>
<evidence type="ECO:0000256" key="10">
    <source>
        <dbReference type="SAM" id="MobiDB-lite"/>
    </source>
</evidence>
<sequence length="1366" mass="150067">MPETIPKSIIVRQMLSNVTRTILVATRATLVMAVWFLVLPYIVYWMTRFYFWSGGQSSALIADDNADNLNNAAEAVVYAVGSASVRFVGFSSWHEWYQFARTNNTLTPIVSRTGVLDGATSVALILYTLTRLVIKPSSQVLSNALGVRVSDEWIDEAVDSVAELTAKCIEGGVVTVVTIVLFMALFILRDWIYANAPVQENFVDEPVVEVQAPEPHAPEPELLPPPPPNVVHAQPVVVENPHYRPLFERLALLDDHQPDEQPMPIRRHSVSNSSNSSNSSSSSSQPGPSTSARNHDSFGLQDDEYADEADNAWSLVSSNESSSQGTTFMARDAGSTPPPPPPPPPAFTSEDSRGIAARVGFHPPSDSSSDSGNGGEADDEDVRWRDALHQRMRREHYEELLDFDLGMQPNAQRDEEHAEEVAEPVLIAAEPEPEPVAIAPAAVDDEDNFGDVEMGEGMLEAMGFRGRVMDSAQYFVLVLSMVSLVLACLAWIPFIIGRGFVSLNPIRWALYAVYVCTTAVDTVSEFVLDRLLPIAEICANMLGPVLVFLVPGMREALQADVKLWDQLGSATVRGAVLQRVQQSWAMQVLFPWVSASVTPTPTMADIAVLDSAYLSGVTGGERDVWRRFVRWGVPVDSAAEWLQRATGGATLGERLAMIGAGHVVLIALAWVLVAHAPRSLRRTMTYAQARIVVLMAKIAYFIFVELALFPALCGYCMAASVGPVLQPGLWAGGGWSWTRIVVYWMVGLGFMIHFARFVLYCRKVLRPGVLWFIRDPNDPEFHPMREILEDRMVPQQYKIGRSAIMYCGIITACVLVPAHMAARVAPEGMLPITWDSLAARQLGGSSLPSHTYAWVAFMLPIAFAWGKPFAVAQAVFDRWWRVAACVARLSEFMLGERDIMDEGRWVVPAARWLPSCVARAWAPTEAVRAAFAELRYLDEARAGPVEFALPTREYRDHLQAAIDQALVGSSVVFVLDGSNLRVPAIDTVPVVAGRRMLVPVDEHGRPVNTRHDYEAADHPDVRASGLVDPALLPAPAPESSYRDQRFKREDHTVVYAPPALRLHLGMFIALGWIAIAAVGVAVLMLALAVGRAVCHRINVDDSTSNVFALGVGILCVVMGCAVAVRATELVAAIANTDGEGNAAAIIRGGRRAWTAFWKISVVCAAFLGAVPLAYGLVIEAYVVVVFRRMLESPDAPMGRGLVAAMVHNWMFSLVHVWIAHSVLRFYPDWRLSQELDRLFTGAPHEWHVWRALWVFAIPAILASLAIAAVPFALAAAMLWRYGQLTTENFARIVALDDIALLAFASKTFLLSCVASAAVWHACLLYKRWTRLARDRVYLVGQRLHNLQANGPVDEYEAVAGETILVN</sequence>